<reference evidence="6" key="2">
    <citation type="submission" date="2007-04" db="EMBL/GenBank/DDBJ databases">
        <title>The genome of the human body louse.</title>
        <authorList>
            <consortium name="The Human Body Louse Genome Consortium"/>
            <person name="Kirkness E."/>
            <person name="Walenz B."/>
            <person name="Hass B."/>
            <person name="Bruggner R."/>
            <person name="Strausberg R."/>
        </authorList>
    </citation>
    <scope>NUCLEOTIDE SEQUENCE</scope>
    <source>
        <strain evidence="6">USDA</strain>
    </source>
</reference>
<dbReference type="GeneID" id="8236281"/>
<dbReference type="OrthoDB" id="10260961at2759"/>
<evidence type="ECO:0000256" key="4">
    <source>
        <dbReference type="SAM" id="MobiDB-lite"/>
    </source>
</evidence>
<reference evidence="7" key="3">
    <citation type="submission" date="2021-02" db="UniProtKB">
        <authorList>
            <consortium name="EnsemblMetazoa"/>
        </authorList>
    </citation>
    <scope>IDENTIFICATION</scope>
    <source>
        <strain evidence="7">USDA</strain>
    </source>
</reference>
<feature type="compositionally biased region" description="Basic residues" evidence="4">
    <location>
        <begin position="1"/>
        <end position="34"/>
    </location>
</feature>
<dbReference type="VEuPathDB" id="VectorBase:PHUM329910"/>
<keyword evidence="3" id="KW-0539">Nucleus</keyword>
<dbReference type="EMBL" id="AAZO01003831">
    <property type="status" value="NOT_ANNOTATED_CDS"/>
    <property type="molecule type" value="Genomic_DNA"/>
</dbReference>
<dbReference type="RefSeq" id="XP_002427562.1">
    <property type="nucleotide sequence ID" value="XM_002427517.1"/>
</dbReference>
<dbReference type="eggNOG" id="KOG2141">
    <property type="taxonomic scope" value="Eukaryota"/>
</dbReference>
<dbReference type="FunCoup" id="E0VN68">
    <property type="interactions" value="1108"/>
</dbReference>
<dbReference type="Proteomes" id="UP000009046">
    <property type="component" value="Unassembled WGS sequence"/>
</dbReference>
<dbReference type="SMART" id="SM00543">
    <property type="entry name" value="MIF4G"/>
    <property type="match status" value="1"/>
</dbReference>
<evidence type="ECO:0000313" key="7">
    <source>
        <dbReference type="EnsemblMetazoa" id="PHUM329910-PA"/>
    </source>
</evidence>
<dbReference type="CTD" id="8236281"/>
<dbReference type="GO" id="GO:0005730">
    <property type="term" value="C:nucleolus"/>
    <property type="evidence" value="ECO:0007669"/>
    <property type="project" value="UniProtKB-SubCell"/>
</dbReference>
<protein>
    <submittedName>
        <fullName evidence="6 7">Pre-mRNA-splicing factor CWC22, putative</fullName>
    </submittedName>
</protein>
<dbReference type="InParanoid" id="E0VN68"/>
<feature type="compositionally biased region" description="Basic and acidic residues" evidence="4">
    <location>
        <begin position="280"/>
        <end position="301"/>
    </location>
</feature>
<dbReference type="InterPro" id="IPR050781">
    <property type="entry name" value="CWC22_splicing_factor"/>
</dbReference>
<reference evidence="6" key="1">
    <citation type="submission" date="2007-04" db="EMBL/GenBank/DDBJ databases">
        <title>Annotation of Pediculus humanus corporis strain USDA.</title>
        <authorList>
            <person name="Kirkness E."/>
            <person name="Hannick L."/>
            <person name="Hass B."/>
            <person name="Bruggner R."/>
            <person name="Lawson D."/>
            <person name="Bidwell S."/>
            <person name="Joardar V."/>
            <person name="Caler E."/>
            <person name="Walenz B."/>
            <person name="Inman J."/>
            <person name="Schobel S."/>
            <person name="Galinsky K."/>
            <person name="Amedeo P."/>
            <person name="Strausberg R."/>
        </authorList>
    </citation>
    <scope>NUCLEOTIDE SEQUENCE</scope>
    <source>
        <strain evidence="6">USDA</strain>
    </source>
</reference>
<feature type="compositionally biased region" description="Acidic residues" evidence="4">
    <location>
        <begin position="220"/>
        <end position="233"/>
    </location>
</feature>
<feature type="region of interest" description="Disordered" evidence="4">
    <location>
        <begin position="347"/>
        <end position="367"/>
    </location>
</feature>
<dbReference type="SUPFAM" id="SSF48371">
    <property type="entry name" value="ARM repeat"/>
    <property type="match status" value="1"/>
</dbReference>
<comment type="subcellular location">
    <subcellularLocation>
        <location evidence="1">Nucleus</location>
        <location evidence="1">Nucleolus</location>
    </subcellularLocation>
</comment>
<comment type="similarity">
    <text evidence="2">Belongs to the CWC22 family.</text>
</comment>
<dbReference type="Pfam" id="PF02854">
    <property type="entry name" value="MIF4G"/>
    <property type="match status" value="1"/>
</dbReference>
<feature type="region of interest" description="Disordered" evidence="4">
    <location>
        <begin position="171"/>
        <end position="320"/>
    </location>
</feature>
<dbReference type="SMART" id="SM00544">
    <property type="entry name" value="MA3"/>
    <property type="match status" value="1"/>
</dbReference>
<proteinExistence type="inferred from homology"/>
<keyword evidence="8" id="KW-1185">Reference proteome</keyword>
<dbReference type="InterPro" id="IPR003890">
    <property type="entry name" value="MIF4G-like_typ-3"/>
</dbReference>
<dbReference type="STRING" id="121224.E0VN68"/>
<feature type="region of interest" description="Disordered" evidence="4">
    <location>
        <begin position="1"/>
        <end position="111"/>
    </location>
</feature>
<feature type="domain" description="MI" evidence="5">
    <location>
        <begin position="661"/>
        <end position="777"/>
    </location>
</feature>
<dbReference type="InterPro" id="IPR003891">
    <property type="entry name" value="Initiation_fac_eIF4g_MI"/>
</dbReference>
<evidence type="ECO:0000259" key="5">
    <source>
        <dbReference type="PROSITE" id="PS51366"/>
    </source>
</evidence>
<dbReference type="GO" id="GO:0042274">
    <property type="term" value="P:ribosomal small subunit biogenesis"/>
    <property type="evidence" value="ECO:0007669"/>
    <property type="project" value="TreeGrafter"/>
</dbReference>
<feature type="compositionally biased region" description="Acidic residues" evidence="4">
    <location>
        <begin position="252"/>
        <end position="262"/>
    </location>
</feature>
<feature type="compositionally biased region" description="Polar residues" evidence="4">
    <location>
        <begin position="235"/>
        <end position="246"/>
    </location>
</feature>
<dbReference type="PROSITE" id="PS51366">
    <property type="entry name" value="MI"/>
    <property type="match status" value="1"/>
</dbReference>
<dbReference type="GO" id="GO:0003723">
    <property type="term" value="F:RNA binding"/>
    <property type="evidence" value="ECO:0007669"/>
    <property type="project" value="InterPro"/>
</dbReference>
<feature type="compositionally biased region" description="Basic and acidic residues" evidence="4">
    <location>
        <begin position="65"/>
        <end position="101"/>
    </location>
</feature>
<dbReference type="FunFam" id="1.25.40.180:FF:000032">
    <property type="entry name" value="Nucleolar MIF4G domain-containing protein 1"/>
    <property type="match status" value="1"/>
</dbReference>
<feature type="compositionally biased region" description="Low complexity" evidence="4">
    <location>
        <begin position="35"/>
        <end position="49"/>
    </location>
</feature>
<dbReference type="PANTHER" id="PTHR18034:SF4">
    <property type="entry name" value="NUCLEOLAR MIF4G DOMAIN-CONTAINING PROTEIN 1"/>
    <property type="match status" value="1"/>
</dbReference>
<dbReference type="Gene3D" id="1.25.40.180">
    <property type="match status" value="1"/>
</dbReference>
<dbReference type="KEGG" id="phu:Phum_PHUM329910"/>
<dbReference type="EMBL" id="DS235335">
    <property type="protein sequence ID" value="EEB14824.1"/>
    <property type="molecule type" value="Genomic_DNA"/>
</dbReference>
<evidence type="ECO:0000256" key="2">
    <source>
        <dbReference type="ARBA" id="ARBA00006856"/>
    </source>
</evidence>
<evidence type="ECO:0000313" key="8">
    <source>
        <dbReference type="Proteomes" id="UP000009046"/>
    </source>
</evidence>
<name>E0VN68_PEDHC</name>
<dbReference type="HOGENOM" id="CLU_006786_0_0_1"/>
<evidence type="ECO:0000256" key="1">
    <source>
        <dbReference type="ARBA" id="ARBA00004604"/>
    </source>
</evidence>
<gene>
    <name evidence="7" type="primary">8236281</name>
    <name evidence="6" type="ORF">Phum_PHUM329910</name>
</gene>
<dbReference type="AlphaFoldDB" id="E0VN68"/>
<dbReference type="Pfam" id="PF02847">
    <property type="entry name" value="MA3"/>
    <property type="match status" value="1"/>
</dbReference>
<dbReference type="PANTHER" id="PTHR18034">
    <property type="entry name" value="CELL CYCLE CONTROL PROTEIN CWF22-RELATED"/>
    <property type="match status" value="1"/>
</dbReference>
<organism>
    <name type="scientific">Pediculus humanus subsp. corporis</name>
    <name type="common">Body louse</name>
    <dbReference type="NCBI Taxonomy" id="121224"/>
    <lineage>
        <taxon>Eukaryota</taxon>
        <taxon>Metazoa</taxon>
        <taxon>Ecdysozoa</taxon>
        <taxon>Arthropoda</taxon>
        <taxon>Hexapoda</taxon>
        <taxon>Insecta</taxon>
        <taxon>Pterygota</taxon>
        <taxon>Neoptera</taxon>
        <taxon>Paraneoptera</taxon>
        <taxon>Psocodea</taxon>
        <taxon>Troctomorpha</taxon>
        <taxon>Phthiraptera</taxon>
        <taxon>Anoplura</taxon>
        <taxon>Pediculidae</taxon>
        <taxon>Pediculus</taxon>
    </lineage>
</organism>
<dbReference type="OMA" id="MQYYAKK"/>
<accession>E0VN68</accession>
<dbReference type="InterPro" id="IPR016024">
    <property type="entry name" value="ARM-type_fold"/>
</dbReference>
<evidence type="ECO:0000313" key="6">
    <source>
        <dbReference type="EMBL" id="EEB14824.1"/>
    </source>
</evidence>
<evidence type="ECO:0000256" key="3">
    <source>
        <dbReference type="ARBA" id="ARBA00023242"/>
    </source>
</evidence>
<dbReference type="EnsemblMetazoa" id="PHUM329910-RA">
    <property type="protein sequence ID" value="PHUM329910-PA"/>
    <property type="gene ID" value="PHUM329910"/>
</dbReference>
<sequence>MKTKSRKESRKEMRKAKKVKKHEHFLKRKAKFKSNNKFVNNKNNVTNKKGLNVPNEKLQQKNNNKNKDPFHLRDNISKPPDKKNKKEFMSPHEKIEYEHEKEKRKRDKLNNDIKKTRVEKLKSDNLKEDVEIKKLEKQLKMKKGKSKAFLLDGLDYLLDVCDKKITENEFEKTLHDSDSEFESDLENIIGDSTNDNKKIKTKKKKISEEKNDSENSNNDDFSDEFDDDFDDNESAVNSEISEPNSENFEKDYSDEDSIDSDNETLKNNSNKKQDKKTKRDQKNIENKGKNKKMKLEVHSSDNSDDDDDSISDVSQNKDDSGVNKKLWEDIYGRTRDETGNVVQTYVPPHLRNKTDNNVNVKSNQSKERLKKQLQGLLNRLAESTMIFVSNKIEELYMGNSRNDMNETLCTLFQDSLFTEISTPERLIMEHAMLISVLHANVGSEIGAHFLQFTVIKFKKLLDDNVPVENKEINNILIFIMHLYNFQLIRSKLMFDLLDEMLKNLNEKQIELVLLTLRTIGFNLRKDDPIALKELILKVQGQANKISSDEISSRVKFMLEMLMAIKNNNVSKIPNYDPETVEKMRKSLKIFIRKGNYNAELNITLSDLLNADKHGRWWIVGSAWTGSALEQKTEKPDATNSNVMQFSQSLLDLARKQRMNTDVRKNIFCILMSSEDFLEAFEKLMKLKLKGSIEREIMNVILHCALQEKNFNPYYMYLGNKFCNFDRKYQIMLQCAVWDRLKEINSLLSFQITNLAKFVGNIVLNRGLPISILKVIEFSDLNKPTIKFMRQVLLTILLNDDENAAISSFKRISSNTDSPKLKLFRESLRLFLQHFVLKNTKNNMGGKIAGGKLMKMAKMADQTLSSINNTGGIF</sequence>